<proteinExistence type="inferred from homology"/>
<keyword evidence="3" id="KW-1133">Transmembrane helix</keyword>
<dbReference type="OrthoDB" id="258392at2759"/>
<reference evidence="5" key="1">
    <citation type="journal article" date="2020" name="BMC Genomics">
        <title>Correction to: Identification and distribution of gene clusters required for synthesis of sphingolipid metabolism inhibitors in diverse species of the filamentous fungus Fusarium.</title>
        <authorList>
            <person name="Kim H.S."/>
            <person name="Lohmar J.M."/>
            <person name="Busman M."/>
            <person name="Brown D.W."/>
            <person name="Naumann T.A."/>
            <person name="Divon H.H."/>
            <person name="Lysoe E."/>
            <person name="Uhlig S."/>
            <person name="Proctor R.H."/>
        </authorList>
    </citation>
    <scope>NUCLEOTIDE SEQUENCE</scope>
    <source>
        <strain evidence="5">NRRL 22465</strain>
    </source>
</reference>
<evidence type="ECO:0000256" key="1">
    <source>
        <dbReference type="ARBA" id="ARBA00005375"/>
    </source>
</evidence>
<evidence type="ECO:0000256" key="4">
    <source>
        <dbReference type="SAM" id="SignalP"/>
    </source>
</evidence>
<organism evidence="5 6">
    <name type="scientific">Fusarium zealandicum</name>
    <dbReference type="NCBI Taxonomy" id="1053134"/>
    <lineage>
        <taxon>Eukaryota</taxon>
        <taxon>Fungi</taxon>
        <taxon>Dikarya</taxon>
        <taxon>Ascomycota</taxon>
        <taxon>Pezizomycotina</taxon>
        <taxon>Sordariomycetes</taxon>
        <taxon>Hypocreomycetidae</taxon>
        <taxon>Hypocreales</taxon>
        <taxon>Nectriaceae</taxon>
        <taxon>Fusarium</taxon>
        <taxon>Fusarium staphyleae species complex</taxon>
    </lineage>
</organism>
<feature type="chain" id="PRO_5034686506" description="Histidine acid phosphatase" evidence="4">
    <location>
        <begin position="20"/>
        <end position="587"/>
    </location>
</feature>
<accession>A0A8H4UJP4</accession>
<sequence>MVQFKRLLVATPFISGVAAQMNATGQGDKVWAVVAFINHGETTPSLSDLRGVLTPEGAQQMRRQGSAFRARYLKDSVDSSDLGAIQISHLENFDVDVINNDDLAIFSQADEWVSAGAISFMQGLYPPLSDTFANDTGGDDLARDFSVGDNKTDYPLNGYQYPSINTASIFDPISVALQGTESCSAWLTETSTNMTNIDELQTSYKSSLPFYQELFSNPPLAGTIGLQIADFWHADVIWDFVDYMYRHNETVYQGLQDEDRPLGPNETLSYLEAKAALLHRSMNSYLDREDDDEPLNVLYSIAGRTLAYGVTELLPSAKSWEGDHRKLTLMFGSLEPIVSFISLSGLLTPQSITQEPFSVPPKPGAALVFELFGEDPDFPDRQPPYESLRVKMSYRASADEDAPFARQPLFDSGPDSVSYDKFMSTMQEMGRTPSEWCNVCGSRAPWCDLGIDLDDFPAGSSSLEPAIAGVIGAVATMAVLVLIFAGLFFIGGFRLARKTPQEQPQNNNAVGGFKGPERKEGDPDVTVTKAGIHHERVGSWELRGGSSLPPTSSIVTKDFPENRRSMDDDDDEISIMGATPVKERESV</sequence>
<reference evidence="5" key="2">
    <citation type="submission" date="2020-05" db="EMBL/GenBank/DDBJ databases">
        <authorList>
            <person name="Kim H.-S."/>
            <person name="Proctor R.H."/>
            <person name="Brown D.W."/>
        </authorList>
    </citation>
    <scope>NUCLEOTIDE SEQUENCE</scope>
    <source>
        <strain evidence="5">NRRL 22465</strain>
    </source>
</reference>
<dbReference type="InterPro" id="IPR029033">
    <property type="entry name" value="His_PPase_superfam"/>
</dbReference>
<comment type="caution">
    <text evidence="5">The sequence shown here is derived from an EMBL/GenBank/DDBJ whole genome shotgun (WGS) entry which is preliminary data.</text>
</comment>
<feature type="signal peptide" evidence="4">
    <location>
        <begin position="1"/>
        <end position="19"/>
    </location>
</feature>
<feature type="region of interest" description="Disordered" evidence="2">
    <location>
        <begin position="500"/>
        <end position="524"/>
    </location>
</feature>
<comment type="similarity">
    <text evidence="1">Belongs to the histidine acid phosphatase family.</text>
</comment>
<evidence type="ECO:0000313" key="6">
    <source>
        <dbReference type="Proteomes" id="UP000635477"/>
    </source>
</evidence>
<dbReference type="EMBL" id="JABEYC010000431">
    <property type="protein sequence ID" value="KAF4977575.1"/>
    <property type="molecule type" value="Genomic_DNA"/>
</dbReference>
<feature type="transmembrane region" description="Helical" evidence="3">
    <location>
        <begin position="466"/>
        <end position="490"/>
    </location>
</feature>
<feature type="region of interest" description="Disordered" evidence="2">
    <location>
        <begin position="540"/>
        <end position="587"/>
    </location>
</feature>
<dbReference type="GO" id="GO:0016791">
    <property type="term" value="F:phosphatase activity"/>
    <property type="evidence" value="ECO:0007669"/>
    <property type="project" value="TreeGrafter"/>
</dbReference>
<dbReference type="Pfam" id="PF00328">
    <property type="entry name" value="His_Phos_2"/>
    <property type="match status" value="1"/>
</dbReference>
<dbReference type="AlphaFoldDB" id="A0A8H4UJP4"/>
<gene>
    <name evidence="5" type="ORF">FZEAL_5946</name>
</gene>
<name>A0A8H4UJP4_9HYPO</name>
<dbReference type="PANTHER" id="PTHR11567:SF127">
    <property type="entry name" value="HISTIDINE ACID PHOSPHATASE"/>
    <property type="match status" value="1"/>
</dbReference>
<keyword evidence="6" id="KW-1185">Reference proteome</keyword>
<keyword evidence="3" id="KW-0812">Transmembrane</keyword>
<evidence type="ECO:0000256" key="2">
    <source>
        <dbReference type="SAM" id="MobiDB-lite"/>
    </source>
</evidence>
<evidence type="ECO:0000256" key="3">
    <source>
        <dbReference type="SAM" id="Phobius"/>
    </source>
</evidence>
<dbReference type="InterPro" id="IPR050645">
    <property type="entry name" value="Histidine_acid_phosphatase"/>
</dbReference>
<dbReference type="Gene3D" id="3.40.50.1240">
    <property type="entry name" value="Phosphoglycerate mutase-like"/>
    <property type="match status" value="1"/>
</dbReference>
<evidence type="ECO:0008006" key="7">
    <source>
        <dbReference type="Google" id="ProtNLM"/>
    </source>
</evidence>
<protein>
    <recommendedName>
        <fullName evidence="7">Histidine acid phosphatase</fullName>
    </recommendedName>
</protein>
<dbReference type="InterPro" id="IPR000560">
    <property type="entry name" value="His_Pase_clade-2"/>
</dbReference>
<evidence type="ECO:0000313" key="5">
    <source>
        <dbReference type="EMBL" id="KAF4977575.1"/>
    </source>
</evidence>
<dbReference type="Proteomes" id="UP000635477">
    <property type="component" value="Unassembled WGS sequence"/>
</dbReference>
<keyword evidence="4" id="KW-0732">Signal</keyword>
<dbReference type="PANTHER" id="PTHR11567">
    <property type="entry name" value="ACID PHOSPHATASE-RELATED"/>
    <property type="match status" value="1"/>
</dbReference>
<dbReference type="SUPFAM" id="SSF53254">
    <property type="entry name" value="Phosphoglycerate mutase-like"/>
    <property type="match status" value="1"/>
</dbReference>
<keyword evidence="3" id="KW-0472">Membrane</keyword>